<keyword evidence="2" id="KW-1185">Reference proteome</keyword>
<dbReference type="EMBL" id="KV425959">
    <property type="protein sequence ID" value="KZV95337.1"/>
    <property type="molecule type" value="Genomic_DNA"/>
</dbReference>
<dbReference type="InParanoid" id="A0A165JU49"/>
<reference evidence="1 2" key="1">
    <citation type="journal article" date="2016" name="Mol. Biol. Evol.">
        <title>Comparative Genomics of Early-Diverging Mushroom-Forming Fungi Provides Insights into the Origins of Lignocellulose Decay Capabilities.</title>
        <authorList>
            <person name="Nagy L.G."/>
            <person name="Riley R."/>
            <person name="Tritt A."/>
            <person name="Adam C."/>
            <person name="Daum C."/>
            <person name="Floudas D."/>
            <person name="Sun H."/>
            <person name="Yadav J.S."/>
            <person name="Pangilinan J."/>
            <person name="Larsson K.H."/>
            <person name="Matsuura K."/>
            <person name="Barry K."/>
            <person name="Labutti K."/>
            <person name="Kuo R."/>
            <person name="Ohm R.A."/>
            <person name="Bhattacharya S.S."/>
            <person name="Shirouzu T."/>
            <person name="Yoshinaga Y."/>
            <person name="Martin F.M."/>
            <person name="Grigoriev I.V."/>
            <person name="Hibbett D.S."/>
        </authorList>
    </citation>
    <scope>NUCLEOTIDE SEQUENCE [LARGE SCALE GENOMIC DNA]</scope>
    <source>
        <strain evidence="1 2">HHB12029</strain>
    </source>
</reference>
<proteinExistence type="predicted"/>
<dbReference type="Proteomes" id="UP000077266">
    <property type="component" value="Unassembled WGS sequence"/>
</dbReference>
<evidence type="ECO:0000313" key="1">
    <source>
        <dbReference type="EMBL" id="KZV95337.1"/>
    </source>
</evidence>
<protein>
    <submittedName>
        <fullName evidence="1">Uncharacterized protein</fullName>
    </submittedName>
</protein>
<name>A0A165JU49_EXIGL</name>
<evidence type="ECO:0000313" key="2">
    <source>
        <dbReference type="Proteomes" id="UP000077266"/>
    </source>
</evidence>
<accession>A0A165JU49</accession>
<sequence>MLIFGLRQLPDVSDSRRANLALRLRQTHPGRRSGRRPYNALCRCTSSPASSRVCNPHATSFPQSRPSHLSALFNSPAHVPSFLSLSSPVAQHLQAPSHSPPTQ</sequence>
<organism evidence="1 2">
    <name type="scientific">Exidia glandulosa HHB12029</name>
    <dbReference type="NCBI Taxonomy" id="1314781"/>
    <lineage>
        <taxon>Eukaryota</taxon>
        <taxon>Fungi</taxon>
        <taxon>Dikarya</taxon>
        <taxon>Basidiomycota</taxon>
        <taxon>Agaricomycotina</taxon>
        <taxon>Agaricomycetes</taxon>
        <taxon>Auriculariales</taxon>
        <taxon>Exidiaceae</taxon>
        <taxon>Exidia</taxon>
    </lineage>
</organism>
<dbReference type="AlphaFoldDB" id="A0A165JU49"/>
<gene>
    <name evidence="1" type="ORF">EXIGLDRAFT_478507</name>
</gene>